<dbReference type="KEGG" id="nta:107809021"/>
<dbReference type="SUPFAM" id="SSF52047">
    <property type="entry name" value="RNI-like"/>
    <property type="match status" value="1"/>
</dbReference>
<reference evidence="1" key="1">
    <citation type="submission" date="2025-08" db="UniProtKB">
        <authorList>
            <consortium name="RefSeq"/>
        </authorList>
    </citation>
    <scope>IDENTIFICATION</scope>
</reference>
<proteinExistence type="predicted"/>
<dbReference type="OrthoDB" id="1300531at2759"/>
<dbReference type="RefSeq" id="XP_016489088.1">
    <property type="nucleotide sequence ID" value="XM_016633602.1"/>
</dbReference>
<dbReference type="PaxDb" id="4097-A0A1S4BJJ6"/>
<dbReference type="PANTHER" id="PTHR31293">
    <property type="entry name" value="RNI-LIKE SUPERFAMILY PROTEIN"/>
    <property type="match status" value="1"/>
</dbReference>
<name>A0A1S4BJJ6_TOBAC</name>
<sequence length="164" mass="18581">MASGNCSNNSKKQKVRINSAEETLDRLSELPESLLIQILSSADKGCTHNINYNVSELENFRSFVDYVLAHSVSPKIKAFELDCLDLDEYASEVSRWPSFAVEKKVENVLLWSHSDYNACPLPEFFYTCSSLKTLVLTGCDFDDDMVIAWKSLKSMTLKYMVLSN</sequence>
<evidence type="ECO:0000313" key="1">
    <source>
        <dbReference type="RefSeq" id="XP_016489088.1"/>
    </source>
</evidence>
<accession>A0A1S4BJJ6</accession>
<dbReference type="InterPro" id="IPR055294">
    <property type="entry name" value="FBL60-like"/>
</dbReference>
<gene>
    <name evidence="1" type="primary">LOC107809021</name>
</gene>
<dbReference type="AlphaFoldDB" id="A0A1S4BJJ6"/>
<protein>
    <submittedName>
        <fullName evidence="1">F-box/LRR-repeat protein 25-like</fullName>
    </submittedName>
</protein>
<organism evidence="1">
    <name type="scientific">Nicotiana tabacum</name>
    <name type="common">Common tobacco</name>
    <dbReference type="NCBI Taxonomy" id="4097"/>
    <lineage>
        <taxon>Eukaryota</taxon>
        <taxon>Viridiplantae</taxon>
        <taxon>Streptophyta</taxon>
        <taxon>Embryophyta</taxon>
        <taxon>Tracheophyta</taxon>
        <taxon>Spermatophyta</taxon>
        <taxon>Magnoliopsida</taxon>
        <taxon>eudicotyledons</taxon>
        <taxon>Gunneridae</taxon>
        <taxon>Pentapetalae</taxon>
        <taxon>asterids</taxon>
        <taxon>lamiids</taxon>
        <taxon>Solanales</taxon>
        <taxon>Solanaceae</taxon>
        <taxon>Nicotianoideae</taxon>
        <taxon>Nicotianeae</taxon>
        <taxon>Nicotiana</taxon>
    </lineage>
</organism>
<dbReference type="PANTHER" id="PTHR31293:SF12">
    <property type="entry name" value="RNI-LIKE SUPERFAMILY PROTEIN"/>
    <property type="match status" value="1"/>
</dbReference>